<sequence>MALKIVMEKNLVYGKTERELLTADIFRPSEGKDIPIVILIHGGWFQSGSKEMYREWGQYLAESGVAAMAINYRLMTPSYSIYPSVLDDIQAAINFIIRHANEWGVEPQRLGLIGDSAGGHLASQFSLLYATNASFKIRAVVGAYGVYHLKELWKTSTDNQVRLKRLLGASYEDNRSIYIEASPIHSIEKALTHPIFDTRYFLTWGKTDKVIPPTQSVNFSKKLRNAGIQTETFEISDKGHFWFNLLPKVEGGRMKDYPNTIVATEVLKFLKKVLCQEEIGNFSISRIEQLKSLM</sequence>
<dbReference type="RefSeq" id="WP_091662355.1">
    <property type="nucleotide sequence ID" value="NZ_FONT01000005.1"/>
</dbReference>
<dbReference type="AlphaFoldDB" id="A0A1I2E9Z9"/>
<accession>A0A1I2E9Z9</accession>
<dbReference type="OrthoDB" id="9815425at2"/>
<dbReference type="PANTHER" id="PTHR48081">
    <property type="entry name" value="AB HYDROLASE SUPERFAMILY PROTEIN C4A8.06C"/>
    <property type="match status" value="1"/>
</dbReference>
<dbReference type="InterPro" id="IPR029058">
    <property type="entry name" value="AB_hydrolase_fold"/>
</dbReference>
<keyword evidence="1" id="KW-0378">Hydrolase</keyword>
<evidence type="ECO:0000256" key="1">
    <source>
        <dbReference type="ARBA" id="ARBA00022801"/>
    </source>
</evidence>
<feature type="domain" description="BD-FAE-like" evidence="2">
    <location>
        <begin position="24"/>
        <end position="223"/>
    </location>
</feature>
<dbReference type="STRING" id="930128.SAMN05192532_105228"/>
<dbReference type="GO" id="GO:0016787">
    <property type="term" value="F:hydrolase activity"/>
    <property type="evidence" value="ECO:0007669"/>
    <property type="project" value="UniProtKB-KW"/>
</dbReference>
<dbReference type="InterPro" id="IPR050300">
    <property type="entry name" value="GDXG_lipolytic_enzyme"/>
</dbReference>
<protein>
    <submittedName>
        <fullName evidence="3">Acetyl esterase/lipase</fullName>
    </submittedName>
</protein>
<evidence type="ECO:0000259" key="2">
    <source>
        <dbReference type="Pfam" id="PF20434"/>
    </source>
</evidence>
<dbReference type="InterPro" id="IPR049492">
    <property type="entry name" value="BD-FAE-like_dom"/>
</dbReference>
<reference evidence="3 4" key="1">
    <citation type="submission" date="2016-10" db="EMBL/GenBank/DDBJ databases">
        <authorList>
            <person name="de Groot N.N."/>
        </authorList>
    </citation>
    <scope>NUCLEOTIDE SEQUENCE [LARGE SCALE GENOMIC DNA]</scope>
    <source>
        <strain evidence="3 4">DSM 23995</strain>
    </source>
</reference>
<organism evidence="3 4">
    <name type="scientific">Alteribacillus iranensis</name>
    <dbReference type="NCBI Taxonomy" id="930128"/>
    <lineage>
        <taxon>Bacteria</taxon>
        <taxon>Bacillati</taxon>
        <taxon>Bacillota</taxon>
        <taxon>Bacilli</taxon>
        <taxon>Bacillales</taxon>
        <taxon>Bacillaceae</taxon>
        <taxon>Alteribacillus</taxon>
    </lineage>
</organism>
<dbReference type="EMBL" id="FONT01000005">
    <property type="protein sequence ID" value="SFE89834.1"/>
    <property type="molecule type" value="Genomic_DNA"/>
</dbReference>
<keyword evidence="4" id="KW-1185">Reference proteome</keyword>
<evidence type="ECO:0000313" key="3">
    <source>
        <dbReference type="EMBL" id="SFE89834.1"/>
    </source>
</evidence>
<name>A0A1I2E9Z9_9BACI</name>
<dbReference type="Gene3D" id="3.40.50.1820">
    <property type="entry name" value="alpha/beta hydrolase"/>
    <property type="match status" value="1"/>
</dbReference>
<dbReference type="Proteomes" id="UP000199516">
    <property type="component" value="Unassembled WGS sequence"/>
</dbReference>
<gene>
    <name evidence="3" type="ORF">SAMN05192532_105228</name>
</gene>
<dbReference type="SUPFAM" id="SSF53474">
    <property type="entry name" value="alpha/beta-Hydrolases"/>
    <property type="match status" value="1"/>
</dbReference>
<proteinExistence type="predicted"/>
<evidence type="ECO:0000313" key="4">
    <source>
        <dbReference type="Proteomes" id="UP000199516"/>
    </source>
</evidence>
<dbReference type="Pfam" id="PF20434">
    <property type="entry name" value="BD-FAE"/>
    <property type="match status" value="1"/>
</dbReference>